<gene>
    <name evidence="1" type="ORF">PHMEG_00031123</name>
</gene>
<name>A0A225UYT1_9STRA</name>
<evidence type="ECO:0000313" key="1">
    <source>
        <dbReference type="EMBL" id="OWY98174.1"/>
    </source>
</evidence>
<sequence>MYFCCRLAWNVHKQIHLLEGQFKRCYRMDPLSRLALLVRPALQHDELRSARRTGTDPVSPENMLQMTISWLAGSNYHTTRGLAGTSVPGFNGYVHAVMNAICGCPELRIRSPTESKERIVVLVEAFTSLSKDGIMTSCVGCIDGWLCQISAPSSNEVPDVAAFYSGHYQMYGVNVQAICDAFCRFTGYCFNSP</sequence>
<dbReference type="OrthoDB" id="109201at2759"/>
<protein>
    <submittedName>
        <fullName evidence="1">Uncharacterized protein</fullName>
    </submittedName>
</protein>
<dbReference type="AlphaFoldDB" id="A0A225UYT1"/>
<reference evidence="2" key="1">
    <citation type="submission" date="2017-03" db="EMBL/GenBank/DDBJ databases">
        <title>Phytopthora megakarya and P. palmivora, two closely related causual agents of cacao black pod achieved similar genome size and gene model numbers by different mechanisms.</title>
        <authorList>
            <person name="Ali S."/>
            <person name="Shao J."/>
            <person name="Larry D.J."/>
            <person name="Kronmiller B."/>
            <person name="Shen D."/>
            <person name="Strem M.D."/>
            <person name="Melnick R.L."/>
            <person name="Guiltinan M.J."/>
            <person name="Tyler B.M."/>
            <person name="Meinhardt L.W."/>
            <person name="Bailey B.A."/>
        </authorList>
    </citation>
    <scope>NUCLEOTIDE SEQUENCE [LARGE SCALE GENOMIC DNA]</scope>
    <source>
        <strain evidence="2">zdho120</strain>
    </source>
</reference>
<keyword evidence="2" id="KW-1185">Reference proteome</keyword>
<proteinExistence type="predicted"/>
<evidence type="ECO:0000313" key="2">
    <source>
        <dbReference type="Proteomes" id="UP000198211"/>
    </source>
</evidence>
<organism evidence="1 2">
    <name type="scientific">Phytophthora megakarya</name>
    <dbReference type="NCBI Taxonomy" id="4795"/>
    <lineage>
        <taxon>Eukaryota</taxon>
        <taxon>Sar</taxon>
        <taxon>Stramenopiles</taxon>
        <taxon>Oomycota</taxon>
        <taxon>Peronosporomycetes</taxon>
        <taxon>Peronosporales</taxon>
        <taxon>Peronosporaceae</taxon>
        <taxon>Phytophthora</taxon>
    </lineage>
</organism>
<dbReference type="EMBL" id="NBNE01009664">
    <property type="protein sequence ID" value="OWY98174.1"/>
    <property type="molecule type" value="Genomic_DNA"/>
</dbReference>
<dbReference type="Proteomes" id="UP000198211">
    <property type="component" value="Unassembled WGS sequence"/>
</dbReference>
<accession>A0A225UYT1</accession>
<comment type="caution">
    <text evidence="1">The sequence shown here is derived from an EMBL/GenBank/DDBJ whole genome shotgun (WGS) entry which is preliminary data.</text>
</comment>